<proteinExistence type="predicted"/>
<feature type="domain" description="PucR C-terminal helix-turn-helix" evidence="1">
    <location>
        <begin position="65"/>
        <end position="114"/>
    </location>
</feature>
<dbReference type="AlphaFoldDB" id="A0A371CG99"/>
<dbReference type="InterPro" id="IPR025736">
    <property type="entry name" value="PucR_C-HTH_dom"/>
</dbReference>
<reference evidence="2 3" key="1">
    <citation type="journal article" date="2013" name="Genome Announc.">
        <title>Genome Sequence of the Polycyclic Aromatic Hydrocarbon-Degrading Bacterium Strain Marinobacter nanhaiticus D15-8WT.</title>
        <authorList>
            <person name="Cui Z."/>
            <person name="Gao W."/>
            <person name="Li Q."/>
            <person name="Xu G."/>
            <person name="Zheng L."/>
        </authorList>
    </citation>
    <scope>NUCLEOTIDE SEQUENCE [LARGE SCALE GENOMIC DNA]</scope>
    <source>
        <strain evidence="2 3">D15-8W</strain>
    </source>
</reference>
<accession>A0A371CG99</accession>
<dbReference type="InterPro" id="IPR042070">
    <property type="entry name" value="PucR_C-HTH_sf"/>
</dbReference>
<organism evidence="2 3">
    <name type="scientific">Marinobacter nanhaiticus D15-8W</name>
    <dbReference type="NCBI Taxonomy" id="626887"/>
    <lineage>
        <taxon>Bacteria</taxon>
        <taxon>Pseudomonadati</taxon>
        <taxon>Pseudomonadota</taxon>
        <taxon>Gammaproteobacteria</taxon>
        <taxon>Pseudomonadales</taxon>
        <taxon>Marinobacteraceae</taxon>
        <taxon>Marinobacter</taxon>
    </lineage>
</organism>
<comment type="caution">
    <text evidence="2">The sequence shown here is derived from an EMBL/GenBank/DDBJ whole genome shotgun (WGS) entry which is preliminary data.</text>
</comment>
<dbReference type="OrthoDB" id="9792148at2"/>
<gene>
    <name evidence="2" type="ORF">J057_24465</name>
</gene>
<dbReference type="STRING" id="626887.J057_16495"/>
<dbReference type="EMBL" id="APLQ01000014">
    <property type="protein sequence ID" value="RDW95427.1"/>
    <property type="molecule type" value="Genomic_DNA"/>
</dbReference>
<dbReference type="Proteomes" id="UP000013165">
    <property type="component" value="Unassembled WGS sequence"/>
</dbReference>
<evidence type="ECO:0000313" key="3">
    <source>
        <dbReference type="Proteomes" id="UP000013165"/>
    </source>
</evidence>
<protein>
    <submittedName>
        <fullName evidence="2">PucR family transcriptional regulator</fullName>
    </submittedName>
</protein>
<dbReference type="Gene3D" id="1.10.10.2840">
    <property type="entry name" value="PucR C-terminal helix-turn-helix domain"/>
    <property type="match status" value="1"/>
</dbReference>
<name>A0A371CG99_9GAMM</name>
<evidence type="ECO:0000259" key="1">
    <source>
        <dbReference type="Pfam" id="PF13556"/>
    </source>
</evidence>
<keyword evidence="3" id="KW-1185">Reference proteome</keyword>
<sequence>MVEVTEIISRALLKDEQRACLPASGSGEPLAQVIRRRIGPKSELIEMLAARVNGRLELIEKSGPTLDAWLAHGGNLSAAAQAMGAHRNSLRYRLDNLFRETGLRPDCAQDLETLVMVRAMLRPTTEFETPPGDIE</sequence>
<evidence type="ECO:0000313" key="2">
    <source>
        <dbReference type="EMBL" id="RDW95427.1"/>
    </source>
</evidence>
<dbReference type="Pfam" id="PF13556">
    <property type="entry name" value="HTH_30"/>
    <property type="match status" value="1"/>
</dbReference>